<dbReference type="PANTHER" id="PTHR41291">
    <property type="entry name" value="DNA ALKYLATION REPAIR PROTEIN"/>
    <property type="match status" value="1"/>
</dbReference>
<dbReference type="Proteomes" id="UP000027982">
    <property type="component" value="Chromosome"/>
</dbReference>
<dbReference type="InterPro" id="IPR014825">
    <property type="entry name" value="DNA_alkylation"/>
</dbReference>
<keyword evidence="2" id="KW-1185">Reference proteome</keyword>
<dbReference type="OrthoDB" id="9801369at2"/>
<dbReference type="HOGENOM" id="CLU_061369_0_1_0"/>
<dbReference type="EMBL" id="CP007139">
    <property type="protein sequence ID" value="AIE87677.1"/>
    <property type="molecule type" value="Genomic_DNA"/>
</dbReference>
<proteinExistence type="predicted"/>
<protein>
    <recommendedName>
        <fullName evidence="3">DNA alkylation repair enzyme</fullName>
    </recommendedName>
</protein>
<dbReference type="STRING" id="661478.OP10G_4309"/>
<evidence type="ECO:0000313" key="1">
    <source>
        <dbReference type="EMBL" id="AIE87677.1"/>
    </source>
</evidence>
<evidence type="ECO:0008006" key="3">
    <source>
        <dbReference type="Google" id="ProtNLM"/>
    </source>
</evidence>
<reference evidence="1 2" key="1">
    <citation type="journal article" date="2014" name="PLoS ONE">
        <title>The first complete genome sequence of the class fimbriimonadia in the phylum armatimonadetes.</title>
        <authorList>
            <person name="Hu Z.Y."/>
            <person name="Wang Y.Z."/>
            <person name="Im W.T."/>
            <person name="Wang S.Y."/>
            <person name="Zhao G.P."/>
            <person name="Zheng H.J."/>
            <person name="Quan Z.X."/>
        </authorList>
    </citation>
    <scope>NUCLEOTIDE SEQUENCE [LARGE SCALE GENOMIC DNA]</scope>
    <source>
        <strain evidence="1">Gsoil 348</strain>
    </source>
</reference>
<dbReference type="Gene3D" id="1.25.10.90">
    <property type="match status" value="1"/>
</dbReference>
<gene>
    <name evidence="1" type="ORF">OP10G_4309</name>
</gene>
<sequence>MTYEEVMAQLQALGNEQVRAYNAKRGAGDNYFGVKTADLRAMAKQIKVDPDLAAKLWASGNIDAMLLATLIVKPKTLSVDDLDRMIEAVTYYQVADWLATNIIKLHPQKEAQRQRWMDSDHEIAARMGWSLTTERVIKDPEGLDLPGLLDRIEAEMGSAPSTVQWTMNYCLAEIGIKFPEHRSRAIAIGEKLGAFRDYPVSKGCVSPYAPIWIAEMVKRNG</sequence>
<name>A0A068NWD8_FIMGI</name>
<dbReference type="KEGG" id="fgi:OP10G_4309"/>
<dbReference type="Pfam" id="PF08713">
    <property type="entry name" value="DNA_alkylation"/>
    <property type="match status" value="1"/>
</dbReference>
<evidence type="ECO:0000313" key="2">
    <source>
        <dbReference type="Proteomes" id="UP000027982"/>
    </source>
</evidence>
<dbReference type="CDD" id="cd06561">
    <property type="entry name" value="AlkD_like"/>
    <property type="match status" value="1"/>
</dbReference>
<organism evidence="1 2">
    <name type="scientific">Fimbriimonas ginsengisoli Gsoil 348</name>
    <dbReference type="NCBI Taxonomy" id="661478"/>
    <lineage>
        <taxon>Bacteria</taxon>
        <taxon>Bacillati</taxon>
        <taxon>Armatimonadota</taxon>
        <taxon>Fimbriimonadia</taxon>
        <taxon>Fimbriimonadales</taxon>
        <taxon>Fimbriimonadaceae</taxon>
        <taxon>Fimbriimonas</taxon>
    </lineage>
</organism>
<dbReference type="RefSeq" id="WP_025228435.1">
    <property type="nucleotide sequence ID" value="NZ_CP007139.1"/>
</dbReference>
<dbReference type="AlphaFoldDB" id="A0A068NWD8"/>
<dbReference type="SUPFAM" id="SSF48371">
    <property type="entry name" value="ARM repeat"/>
    <property type="match status" value="1"/>
</dbReference>
<accession>A0A068NWD8</accession>
<dbReference type="eggNOG" id="COG4912">
    <property type="taxonomic scope" value="Bacteria"/>
</dbReference>
<dbReference type="PANTHER" id="PTHR41291:SF1">
    <property type="entry name" value="DNA ALKYLATION REPAIR PROTEIN"/>
    <property type="match status" value="1"/>
</dbReference>
<dbReference type="InterPro" id="IPR016024">
    <property type="entry name" value="ARM-type_fold"/>
</dbReference>